<dbReference type="Gene3D" id="3.40.50.1820">
    <property type="entry name" value="alpha/beta hydrolase"/>
    <property type="match status" value="1"/>
</dbReference>
<dbReference type="Proteomes" id="UP001642540">
    <property type="component" value="Unassembled WGS sequence"/>
</dbReference>
<gene>
    <name evidence="1" type="ORF">ODALV1_LOCUS22679</name>
</gene>
<protein>
    <submittedName>
        <fullName evidence="1">Uncharacterized protein</fullName>
    </submittedName>
</protein>
<sequence length="155" mass="17511">MVIQYAKPPIQNESSSSQFVEAKLDWRMGRCAASHGSAFTQWYPLNHDVIGDEDCLYLTVFTLMTHSDRGIPIGITGLTYFACMGRVMEVLIFRDIFTTKKCTGRRTAHMFLLQNGIIQNLINVGLKGSNFNYLQLKRRRLILNGGLAFGNFLLA</sequence>
<reference evidence="1 2" key="1">
    <citation type="submission" date="2024-08" db="EMBL/GenBank/DDBJ databases">
        <authorList>
            <person name="Cucini C."/>
            <person name="Frati F."/>
        </authorList>
    </citation>
    <scope>NUCLEOTIDE SEQUENCE [LARGE SCALE GENOMIC DNA]</scope>
</reference>
<keyword evidence="2" id="KW-1185">Reference proteome</keyword>
<dbReference type="EMBL" id="CAXLJM020000075">
    <property type="protein sequence ID" value="CAL8128919.1"/>
    <property type="molecule type" value="Genomic_DNA"/>
</dbReference>
<proteinExistence type="predicted"/>
<comment type="caution">
    <text evidence="1">The sequence shown here is derived from an EMBL/GenBank/DDBJ whole genome shotgun (WGS) entry which is preliminary data.</text>
</comment>
<organism evidence="1 2">
    <name type="scientific">Orchesella dallaii</name>
    <dbReference type="NCBI Taxonomy" id="48710"/>
    <lineage>
        <taxon>Eukaryota</taxon>
        <taxon>Metazoa</taxon>
        <taxon>Ecdysozoa</taxon>
        <taxon>Arthropoda</taxon>
        <taxon>Hexapoda</taxon>
        <taxon>Collembola</taxon>
        <taxon>Entomobryomorpha</taxon>
        <taxon>Entomobryoidea</taxon>
        <taxon>Orchesellidae</taxon>
        <taxon>Orchesellinae</taxon>
        <taxon>Orchesella</taxon>
    </lineage>
</organism>
<dbReference type="InterPro" id="IPR029058">
    <property type="entry name" value="AB_hydrolase_fold"/>
</dbReference>
<evidence type="ECO:0000313" key="1">
    <source>
        <dbReference type="EMBL" id="CAL8128919.1"/>
    </source>
</evidence>
<name>A0ABP1RIV8_9HEXA</name>
<evidence type="ECO:0000313" key="2">
    <source>
        <dbReference type="Proteomes" id="UP001642540"/>
    </source>
</evidence>
<accession>A0ABP1RIV8</accession>